<dbReference type="AlphaFoldDB" id="A0A0F9HCI6"/>
<accession>A0A0F9HCI6</accession>
<dbReference type="EMBL" id="LAZR01015462">
    <property type="protein sequence ID" value="KKM12600.1"/>
    <property type="molecule type" value="Genomic_DNA"/>
</dbReference>
<gene>
    <name evidence="1" type="ORF">LCGC14_1719990</name>
</gene>
<name>A0A0F9HCI6_9ZZZZ</name>
<evidence type="ECO:0000313" key="1">
    <source>
        <dbReference type="EMBL" id="KKM12600.1"/>
    </source>
</evidence>
<comment type="caution">
    <text evidence="1">The sequence shown here is derived from an EMBL/GenBank/DDBJ whole genome shotgun (WGS) entry which is preliminary data.</text>
</comment>
<proteinExistence type="predicted"/>
<protein>
    <submittedName>
        <fullName evidence="1">Uncharacterized protein</fullName>
    </submittedName>
</protein>
<organism evidence="1">
    <name type="scientific">marine sediment metagenome</name>
    <dbReference type="NCBI Taxonomy" id="412755"/>
    <lineage>
        <taxon>unclassified sequences</taxon>
        <taxon>metagenomes</taxon>
        <taxon>ecological metagenomes</taxon>
    </lineage>
</organism>
<sequence length="81" mass="9094">MDEFSFHRAGSVGGHHAPVCRIEIEEEISDNMNLKEARDLYTEQGKLLADALFGSLPGGTIDALFCEIMDRKRSLLRIPFN</sequence>
<reference evidence="1" key="1">
    <citation type="journal article" date="2015" name="Nature">
        <title>Complex archaea that bridge the gap between prokaryotes and eukaryotes.</title>
        <authorList>
            <person name="Spang A."/>
            <person name="Saw J.H."/>
            <person name="Jorgensen S.L."/>
            <person name="Zaremba-Niedzwiedzka K."/>
            <person name="Martijn J."/>
            <person name="Lind A.E."/>
            <person name="van Eijk R."/>
            <person name="Schleper C."/>
            <person name="Guy L."/>
            <person name="Ettema T.J."/>
        </authorList>
    </citation>
    <scope>NUCLEOTIDE SEQUENCE</scope>
</reference>